<dbReference type="EMBL" id="CM047590">
    <property type="protein sequence ID" value="KAI9919315.1"/>
    <property type="molecule type" value="Genomic_DNA"/>
</dbReference>
<dbReference type="Proteomes" id="UP001163321">
    <property type="component" value="Chromosome 11"/>
</dbReference>
<evidence type="ECO:0000313" key="1">
    <source>
        <dbReference type="EMBL" id="KAI9919315.1"/>
    </source>
</evidence>
<accession>A0ACC0WKB5</accession>
<protein>
    <submittedName>
        <fullName evidence="1">Uncharacterized protein</fullName>
    </submittedName>
</protein>
<name>A0ACC0WKB5_9STRA</name>
<sequence length="451" mass="51873">MTAWIASIWFAALVLLLDPERRVTCALPQLATNQSNATTQVLVQAAMAGNEERGAVEIAHLIGETLGSENQLVRKWKSERKTGLAVLEEAQGEGSLLETLNGPNMNALVQFFENSPHEKPLIEHLLEKYGVDEIALALQRASYFPETHTNAEKLVGQLFDRFVTQGKSAAEFFDLLKLPHDENMFSEYKRFFVWGRYATLLYPKLHPNDEVPAKMIPALAVISALASIVGEEKKLVEIIRLGTKKNDPFAKLEAETVESQLFEYWHLEGRHPKDLLEMMEQYPSAESSAWLAEVVDYMEYYNMLHPSYKVYFTEWIKRNGDNVASELLRADKEYNDMVKMLHYAKKANDVDLFEALYKDYHSYLSDLKAQENPLPAIRDFLKSFKTMTPDEQTKKLSEMSNTLERWYQAGVTPSKIRSEVSSSGKMDENERAFLKHYMQFFLKRRKKERTS</sequence>
<evidence type="ECO:0000313" key="2">
    <source>
        <dbReference type="Proteomes" id="UP001163321"/>
    </source>
</evidence>
<keyword evidence="2" id="KW-1185">Reference proteome</keyword>
<proteinExistence type="predicted"/>
<comment type="caution">
    <text evidence="1">The sequence shown here is derived from an EMBL/GenBank/DDBJ whole genome shotgun (WGS) entry which is preliminary data.</text>
</comment>
<gene>
    <name evidence="1" type="ORF">PsorP6_017518</name>
</gene>
<organism evidence="1 2">
    <name type="scientific">Peronosclerospora sorghi</name>
    <dbReference type="NCBI Taxonomy" id="230839"/>
    <lineage>
        <taxon>Eukaryota</taxon>
        <taxon>Sar</taxon>
        <taxon>Stramenopiles</taxon>
        <taxon>Oomycota</taxon>
        <taxon>Peronosporomycetes</taxon>
        <taxon>Peronosporales</taxon>
        <taxon>Peronosporaceae</taxon>
        <taxon>Peronosclerospora</taxon>
    </lineage>
</organism>
<reference evidence="1 2" key="1">
    <citation type="journal article" date="2022" name="bioRxiv">
        <title>The genome of the oomycete Peronosclerospora sorghi, a cosmopolitan pathogen of maize and sorghum, is inflated with dispersed pseudogenes.</title>
        <authorList>
            <person name="Fletcher K."/>
            <person name="Martin F."/>
            <person name="Isakeit T."/>
            <person name="Cavanaugh K."/>
            <person name="Magill C."/>
            <person name="Michelmore R."/>
        </authorList>
    </citation>
    <scope>NUCLEOTIDE SEQUENCE [LARGE SCALE GENOMIC DNA]</scope>
    <source>
        <strain evidence="1">P6</strain>
    </source>
</reference>